<organism evidence="5 6">
    <name type="scientific">Amycolatopsis methanolica 239</name>
    <dbReference type="NCBI Taxonomy" id="1068978"/>
    <lineage>
        <taxon>Bacteria</taxon>
        <taxon>Bacillati</taxon>
        <taxon>Actinomycetota</taxon>
        <taxon>Actinomycetes</taxon>
        <taxon>Pseudonocardiales</taxon>
        <taxon>Pseudonocardiaceae</taxon>
        <taxon>Amycolatopsis</taxon>
        <taxon>Amycolatopsis methanolica group</taxon>
    </lineage>
</organism>
<dbReference type="EMBL" id="CP009110">
    <property type="protein sequence ID" value="AIJ24490.1"/>
    <property type="molecule type" value="Genomic_DNA"/>
</dbReference>
<feature type="domain" description="Xylose isomerase-like TIM barrel" evidence="4">
    <location>
        <begin position="21"/>
        <end position="251"/>
    </location>
</feature>
<dbReference type="HOGENOM" id="CLU_050006_1_0_11"/>
<accession>A0A076N0V8</accession>
<dbReference type="PIRSF" id="PIRSF006241">
    <property type="entry name" value="HyI"/>
    <property type="match status" value="1"/>
</dbReference>
<dbReference type="PANTHER" id="PTHR43489">
    <property type="entry name" value="ISOMERASE"/>
    <property type="match status" value="1"/>
</dbReference>
<dbReference type="STRING" id="1068978.AMETH_4398"/>
<proteinExistence type="inferred from homology"/>
<evidence type="ECO:0000313" key="5">
    <source>
        <dbReference type="EMBL" id="AIJ24490.1"/>
    </source>
</evidence>
<name>A0A076N0V8_AMYME</name>
<dbReference type="SUPFAM" id="SSF51658">
    <property type="entry name" value="Xylose isomerase-like"/>
    <property type="match status" value="1"/>
</dbReference>
<keyword evidence="5" id="KW-0670">Pyruvate</keyword>
<evidence type="ECO:0000259" key="4">
    <source>
        <dbReference type="Pfam" id="PF01261"/>
    </source>
</evidence>
<dbReference type="GO" id="GO:0046487">
    <property type="term" value="P:glyoxylate metabolic process"/>
    <property type="evidence" value="ECO:0007669"/>
    <property type="project" value="TreeGrafter"/>
</dbReference>
<dbReference type="InterPro" id="IPR036237">
    <property type="entry name" value="Xyl_isomerase-like_sf"/>
</dbReference>
<dbReference type="KEGG" id="amq:AMETH_4398"/>
<evidence type="ECO:0000256" key="3">
    <source>
        <dbReference type="PIRSR" id="PIRSR006241-50"/>
    </source>
</evidence>
<reference evidence="5 6" key="1">
    <citation type="submission" date="2014-07" db="EMBL/GenBank/DDBJ databases">
        <title>Whole Genome Sequence of the Amycolatopsis methanolica 239.</title>
        <authorList>
            <person name="Tang B."/>
        </authorList>
    </citation>
    <scope>NUCLEOTIDE SEQUENCE [LARGE SCALE GENOMIC DNA]</scope>
    <source>
        <strain evidence="5 6">239</strain>
    </source>
</reference>
<keyword evidence="1 2" id="KW-0413">Isomerase</keyword>
<dbReference type="OrthoDB" id="9786584at2"/>
<dbReference type="PANTHER" id="PTHR43489:SF6">
    <property type="entry name" value="HYDROXYPYRUVATE ISOMERASE-RELATED"/>
    <property type="match status" value="1"/>
</dbReference>
<dbReference type="GO" id="GO:0008903">
    <property type="term" value="F:hydroxypyruvate isomerase activity"/>
    <property type="evidence" value="ECO:0007669"/>
    <property type="project" value="TreeGrafter"/>
</dbReference>
<protein>
    <submittedName>
        <fullName evidence="5">Hydroxypyruvate isomerase</fullName>
    </submittedName>
</protein>
<evidence type="ECO:0000313" key="6">
    <source>
        <dbReference type="Proteomes" id="UP000062973"/>
    </source>
</evidence>
<dbReference type="Pfam" id="PF01261">
    <property type="entry name" value="AP_endonuc_2"/>
    <property type="match status" value="1"/>
</dbReference>
<dbReference type="PATRIC" id="fig|1068978.7.peg.4712"/>
<dbReference type="InterPro" id="IPR026040">
    <property type="entry name" value="HyI-like"/>
</dbReference>
<dbReference type="InterPro" id="IPR050417">
    <property type="entry name" value="Sugar_Epim/Isomerase"/>
</dbReference>
<sequence>MRYDVNTSILFTELAPERRPAAAAEAGFAGVESWWPFDGVPGDSEVDRFVTSIADAGVELVSLNVPHGDLAAGERGLAGFASRTAEFRDGVDVAAGIAERLGCSRFNVLPGNRTGASRDVLLDNLAFAAGRLPGTVLLEPLSGAPDYPLLRAADALALADEVGADNIALLTDVYHLGSNGDDLDALLTPPLLERTGHVQVADTPGRHEPGTGTLGVTAWLDRLAATGYDGWVGLEYAPSGATGDSFGWLSRH</sequence>
<dbReference type="AlphaFoldDB" id="A0A076N0V8"/>
<feature type="active site" description="Proton donor/acceptor" evidence="3">
    <location>
        <position position="235"/>
    </location>
</feature>
<keyword evidence="6" id="KW-1185">Reference proteome</keyword>
<dbReference type="eggNOG" id="COG3622">
    <property type="taxonomic scope" value="Bacteria"/>
</dbReference>
<dbReference type="RefSeq" id="WP_017983326.1">
    <property type="nucleotide sequence ID" value="NZ_AQUL01000001.1"/>
</dbReference>
<dbReference type="Proteomes" id="UP000062973">
    <property type="component" value="Chromosome"/>
</dbReference>
<dbReference type="Gene3D" id="3.20.20.150">
    <property type="entry name" value="Divalent-metal-dependent TIM barrel enzymes"/>
    <property type="match status" value="1"/>
</dbReference>
<evidence type="ECO:0000256" key="2">
    <source>
        <dbReference type="PIRNR" id="PIRNR006241"/>
    </source>
</evidence>
<dbReference type="InterPro" id="IPR013022">
    <property type="entry name" value="Xyl_isomerase-like_TIM-brl"/>
</dbReference>
<gene>
    <name evidence="5" type="primary">gip</name>
    <name evidence="5" type="ORF">AMETH_4398</name>
</gene>
<comment type="similarity">
    <text evidence="2">Belongs to the hyi family.</text>
</comment>
<feature type="active site" description="Proton donor/acceptor" evidence="3">
    <location>
        <position position="139"/>
    </location>
</feature>
<evidence type="ECO:0000256" key="1">
    <source>
        <dbReference type="ARBA" id="ARBA00023235"/>
    </source>
</evidence>